<dbReference type="Proteomes" id="UP000015480">
    <property type="component" value="Chromosome"/>
</dbReference>
<sequence length="475" mass="52893">MWRFSLNFDADYSAILPAPRLPGMRMRSRPPANQARKPTSDMPEVLRKVLHYYRVFKDTSKLQGRAYAFKRSAAFISTRLRARMGQRRIGEIRRTDAAKDIIRLVSTLPKAPTARPLLLIISDLQIRQCIHYRVDQKLRVLESIGVKAQFVRPDEIGHVASLLPFAGTVIIYRTVVPAKQIEEMKAAGIRVIFEFDDLVVGAEAVRKSGILGEITDNQGKNLCQLADQFLATAQLCDEIIVSTDFLGQLYERPAHGLAGKPIHVIPNFLERDCDAAEQGMVWTFAYTTPSGSIRSELEMLKAFLRSYDAVVDHSWSILVMGNPLAATELTQAGFQRGRIETLPFAEYDDYIQRIGSAGCVLIPLSDTPFNASKTPIRAMDAALAGTTAIFSPVGAFAQIHKELNSHALTVDHEDWSGAGTYAGSVFEARDIYVRGLQRAVNKLYGPQTARQSYHDLFVERFGLPACEASKTEWSA</sequence>
<accession>S5XVH5</accession>
<reference evidence="1 2" key="1">
    <citation type="journal article" date="2014" name="BMC Genomics">
        <title>Architecture and functions of a multipartite genome of the methylotrophic bacterium Paracoccus aminophilus JCM 7686, containing primary and secondary chromids.</title>
        <authorList>
            <person name="Dziewit L."/>
            <person name="Czarnecki J."/>
            <person name="Wibberg D."/>
            <person name="Radlinska M."/>
            <person name="Mrozek P."/>
            <person name="Szymczak M."/>
            <person name="Schluter A."/>
            <person name="Puhler A."/>
            <person name="Bartosik D."/>
        </authorList>
    </citation>
    <scope>NUCLEOTIDE SEQUENCE [LARGE SCALE GENOMIC DNA]</scope>
    <source>
        <strain evidence="1">JCM 7686</strain>
    </source>
</reference>
<proteinExistence type="predicted"/>
<name>S5XVH5_PARAH</name>
<keyword evidence="1" id="KW-0808">Transferase</keyword>
<gene>
    <name evidence="1" type="ORF">JCM7686_0269</name>
</gene>
<dbReference type="HOGENOM" id="CLU_574712_0_0_5"/>
<evidence type="ECO:0000313" key="1">
    <source>
        <dbReference type="EMBL" id="AGT07380.1"/>
    </source>
</evidence>
<dbReference type="EMBL" id="CP006650">
    <property type="protein sequence ID" value="AGT07380.1"/>
    <property type="molecule type" value="Genomic_DNA"/>
</dbReference>
<dbReference type="PATRIC" id="fig|1367847.3.peg.215"/>
<dbReference type="KEGG" id="pami:JCM7686_0269"/>
<organism evidence="1 2">
    <name type="scientific">Paracoccus aminophilus JCM 7686</name>
    <dbReference type="NCBI Taxonomy" id="1367847"/>
    <lineage>
        <taxon>Bacteria</taxon>
        <taxon>Pseudomonadati</taxon>
        <taxon>Pseudomonadota</taxon>
        <taxon>Alphaproteobacteria</taxon>
        <taxon>Rhodobacterales</taxon>
        <taxon>Paracoccaceae</taxon>
        <taxon>Paracoccus</taxon>
    </lineage>
</organism>
<keyword evidence="2" id="KW-1185">Reference proteome</keyword>
<dbReference type="AlphaFoldDB" id="S5XVH5"/>
<dbReference type="STRING" id="1367847.JCM7686_0269"/>
<evidence type="ECO:0000313" key="2">
    <source>
        <dbReference type="Proteomes" id="UP000015480"/>
    </source>
</evidence>
<dbReference type="GO" id="GO:0016740">
    <property type="term" value="F:transferase activity"/>
    <property type="evidence" value="ECO:0007669"/>
    <property type="project" value="UniProtKB-KW"/>
</dbReference>
<protein>
    <submittedName>
        <fullName evidence="1">Glycosyltransferase</fullName>
    </submittedName>
</protein>
<dbReference type="eggNOG" id="COG0438">
    <property type="taxonomic scope" value="Bacteria"/>
</dbReference>